<feature type="compositionally biased region" description="Basic and acidic residues" evidence="3">
    <location>
        <begin position="134"/>
        <end position="147"/>
    </location>
</feature>
<feature type="compositionally biased region" description="Basic residues" evidence="3">
    <location>
        <begin position="459"/>
        <end position="468"/>
    </location>
</feature>
<evidence type="ECO:0000259" key="4">
    <source>
        <dbReference type="Pfam" id="PF12624"/>
    </source>
</evidence>
<dbReference type="AlphaFoldDB" id="A0AAV8ABJ2"/>
<feature type="compositionally biased region" description="Low complexity" evidence="3">
    <location>
        <begin position="361"/>
        <end position="370"/>
    </location>
</feature>
<dbReference type="Proteomes" id="UP001146793">
    <property type="component" value="Unassembled WGS sequence"/>
</dbReference>
<evidence type="ECO:0000256" key="1">
    <source>
        <dbReference type="ARBA" id="ARBA00006545"/>
    </source>
</evidence>
<keyword evidence="2" id="KW-0813">Transport</keyword>
<name>A0AAV8ABJ2_9EUKA</name>
<evidence type="ECO:0000313" key="5">
    <source>
        <dbReference type="EMBL" id="KAJ3449868.1"/>
    </source>
</evidence>
<feature type="region of interest" description="Disordered" evidence="3">
    <location>
        <begin position="134"/>
        <end position="153"/>
    </location>
</feature>
<proteinExistence type="inferred from homology"/>
<dbReference type="PANTHER" id="PTHR16166">
    <property type="entry name" value="VACUOLAR PROTEIN SORTING-ASSOCIATED PROTEIN VPS13"/>
    <property type="match status" value="1"/>
</dbReference>
<dbReference type="InterPro" id="IPR026847">
    <property type="entry name" value="VPS13"/>
</dbReference>
<feature type="compositionally biased region" description="Basic and acidic residues" evidence="3">
    <location>
        <begin position="432"/>
        <end position="458"/>
    </location>
</feature>
<dbReference type="GO" id="GO:0045053">
    <property type="term" value="P:protein retention in Golgi apparatus"/>
    <property type="evidence" value="ECO:0007669"/>
    <property type="project" value="TreeGrafter"/>
</dbReference>
<accession>A0AAV8ABJ2</accession>
<feature type="region of interest" description="Disordered" evidence="3">
    <location>
        <begin position="358"/>
        <end position="474"/>
    </location>
</feature>
<protein>
    <submittedName>
        <fullName evidence="5">Vacuolar protein sorting-associated protein 13a-related</fullName>
    </submittedName>
</protein>
<feature type="compositionally biased region" description="Basic residues" evidence="3">
    <location>
        <begin position="403"/>
        <end position="416"/>
    </location>
</feature>
<organism evidence="5 6">
    <name type="scientific">Anaeramoeba flamelloides</name>
    <dbReference type="NCBI Taxonomy" id="1746091"/>
    <lineage>
        <taxon>Eukaryota</taxon>
        <taxon>Metamonada</taxon>
        <taxon>Anaeramoebidae</taxon>
        <taxon>Anaeramoeba</taxon>
    </lineage>
</organism>
<reference evidence="5" key="1">
    <citation type="submission" date="2022-08" db="EMBL/GenBank/DDBJ databases">
        <title>Novel sulphate-reducing endosymbionts in the free-living metamonad Anaeramoeba.</title>
        <authorList>
            <person name="Jerlstrom-Hultqvist J."/>
            <person name="Cepicka I."/>
            <person name="Gallot-Lavallee L."/>
            <person name="Salas-Leiva D."/>
            <person name="Curtis B.A."/>
            <person name="Zahonova K."/>
            <person name="Pipaliya S."/>
            <person name="Dacks J."/>
            <person name="Roger A.J."/>
        </authorList>
    </citation>
    <scope>NUCLEOTIDE SEQUENCE</scope>
    <source>
        <strain evidence="5">Busselton2</strain>
    </source>
</reference>
<dbReference type="EMBL" id="JANTQA010000012">
    <property type="protein sequence ID" value="KAJ3449868.1"/>
    <property type="molecule type" value="Genomic_DNA"/>
</dbReference>
<dbReference type="GO" id="GO:0006623">
    <property type="term" value="P:protein targeting to vacuole"/>
    <property type="evidence" value="ECO:0007669"/>
    <property type="project" value="TreeGrafter"/>
</dbReference>
<evidence type="ECO:0000256" key="2">
    <source>
        <dbReference type="ARBA" id="ARBA00022448"/>
    </source>
</evidence>
<dbReference type="PANTHER" id="PTHR16166:SF93">
    <property type="entry name" value="INTERMEMBRANE LIPID TRANSFER PROTEIN VPS13"/>
    <property type="match status" value="1"/>
</dbReference>
<dbReference type="InterPro" id="IPR026854">
    <property type="entry name" value="VPS13_N"/>
</dbReference>
<dbReference type="Pfam" id="PF12624">
    <property type="entry name" value="VPS13_N"/>
    <property type="match status" value="1"/>
</dbReference>
<evidence type="ECO:0000256" key="3">
    <source>
        <dbReference type="SAM" id="MobiDB-lite"/>
    </source>
</evidence>
<gene>
    <name evidence="5" type="ORF">M0812_06028</name>
</gene>
<feature type="compositionally biased region" description="Basic residues" evidence="3">
    <location>
        <begin position="371"/>
        <end position="387"/>
    </location>
</feature>
<sequence>MVLEGFVSKLLNQYLGDFIHISKDQLKIGLLKGAIEFRNLQVKEDCLDFLGFPISVKIGFIHLLKLNIPWKNLNTKRSVLEIDKMFIITIPKKIENYDPMQKRAKDYRKKLHKLKRWEDTDFENLSKKLNFKVENEEENKNKNKNENNLEDEDLEEESKKIGFKKRKGQQVNRNFSVKIKELIILYEDYIDNIPIRFGFKLDQLTMQAVNEKFERAFLTKDTKHLNKLVQVKNLSLFWDLYVKPFDDGLTIEKTLKMLNGEFQRRKNSLKERQRPKVRHQYLLKPISTVFKLKVNNDLYQNLIEQNIPKMVFSIILQKIDFSIEKIHYQLFQKIIENFNWYWKSTTYRKYLIPKYRPCYQSSSSRSNSKSSLKKLKNMNNNKNRKSKTTLNSKKIETEINPKLKQKQNQKTKKKSKTKSEKETETILNPKTTDTKIKTKTESKKSIKPKSKSDIESKSKTTKKSKRKIETKGNNNKYSKSIAKQWWKFSYRCIKGNLEEKRQRKLEKNKLDYFYSEQKERKLERNEYIKCYQKKLALKKKKWAKSDEFITLQVLESKLPLNVIFFYRFIAKFQYQEKVRKEKELKNTTKGRKKK</sequence>
<feature type="domain" description="Chorein N-terminal" evidence="4">
    <location>
        <begin position="2"/>
        <end position="361"/>
    </location>
</feature>
<comment type="caution">
    <text evidence="5">The sequence shown here is derived from an EMBL/GenBank/DDBJ whole genome shotgun (WGS) entry which is preliminary data.</text>
</comment>
<evidence type="ECO:0000313" key="6">
    <source>
        <dbReference type="Proteomes" id="UP001146793"/>
    </source>
</evidence>
<comment type="similarity">
    <text evidence="1">Belongs to the VPS13 family.</text>
</comment>